<dbReference type="Proteomes" id="UP000001683">
    <property type="component" value="Chromosome"/>
</dbReference>
<keyword evidence="10" id="KW-1185">Reference proteome</keyword>
<dbReference type="InterPro" id="IPR008357">
    <property type="entry name" value="Lanit_process"/>
</dbReference>
<dbReference type="InterPro" id="IPR015500">
    <property type="entry name" value="Peptidase_S8_subtilisin-rel"/>
</dbReference>
<dbReference type="CDD" id="cd07482">
    <property type="entry name" value="Peptidases_S8_Lantibiotic_specific_protease"/>
    <property type="match status" value="1"/>
</dbReference>
<evidence type="ECO:0000256" key="6">
    <source>
        <dbReference type="RuleBase" id="RU003355"/>
    </source>
</evidence>
<dbReference type="PROSITE" id="PS51892">
    <property type="entry name" value="SUBTILASE"/>
    <property type="match status" value="1"/>
</dbReference>
<proteinExistence type="inferred from homology"/>
<dbReference type="GO" id="GO:0004252">
    <property type="term" value="F:serine-type endopeptidase activity"/>
    <property type="evidence" value="ECO:0007669"/>
    <property type="project" value="UniProtKB-UniRule"/>
</dbReference>
<accession>B2A2E3</accession>
<dbReference type="MEROPS" id="S08.091"/>
<dbReference type="PROSITE" id="PS00136">
    <property type="entry name" value="SUBTILASE_ASP"/>
    <property type="match status" value="1"/>
</dbReference>
<keyword evidence="2 5" id="KW-0645">Protease</keyword>
<feature type="active site" description="Charge relay system" evidence="5">
    <location>
        <position position="377"/>
    </location>
</feature>
<dbReference type="InterPro" id="IPR022398">
    <property type="entry name" value="Peptidase_S8_His-AS"/>
</dbReference>
<dbReference type="PRINTS" id="PR00723">
    <property type="entry name" value="SUBTILISIN"/>
</dbReference>
<dbReference type="InterPro" id="IPR023828">
    <property type="entry name" value="Peptidase_S8_Ser-AS"/>
</dbReference>
<evidence type="ECO:0000256" key="5">
    <source>
        <dbReference type="PROSITE-ProRule" id="PRU01240"/>
    </source>
</evidence>
<keyword evidence="3 5" id="KW-0378">Hydrolase</keyword>
<feature type="domain" description="Peptidase S8/S53" evidence="8">
    <location>
        <begin position="142"/>
        <end position="426"/>
    </location>
</feature>
<dbReference type="PROSITE" id="PS00138">
    <property type="entry name" value="SUBTILASE_SER"/>
    <property type="match status" value="1"/>
</dbReference>
<feature type="active site" description="Charge relay system" evidence="5">
    <location>
        <position position="186"/>
    </location>
</feature>
<dbReference type="GO" id="GO:0006508">
    <property type="term" value="P:proteolysis"/>
    <property type="evidence" value="ECO:0007669"/>
    <property type="project" value="UniProtKB-KW"/>
</dbReference>
<evidence type="ECO:0000256" key="1">
    <source>
        <dbReference type="ARBA" id="ARBA00011073"/>
    </source>
</evidence>
<sequence>MRPKLAGFKMSLFVLAFLLMMVPAQTEASGDSEFVVTFEKEEIDQEALEELKELEVEVNTQIPQIGVIAVEADEKDFLEKASQIDGIEHVTREVFWEPPEIEKETFDQEEASEESSLYEVFQWDIKRVTQNEKAWDITRGDDSVTVGVIDTGIDADHPDLKENLEFATVHYEDAEEEDAYVDPNGHGTHVAGSIAADGEVKGVGPDLGLASFRVMNDEGVIPSVATADAIATAADKGVDVVNISLGALRDITDEESRELYHMTRRVVEYADDQGMIMAVSAGNDSRDLRKPMGEFDDEIDFDETGPLFDVYSYFPDTIAVSASDIQDNLASYSNYGQARVDLGAPGGDFNPEDPEDPTTLCLSTYPGEGYAWMAGTSMASPKAAAVAGLIISENPGLSHDEVITQLKETAETIDHPSDSRRNFGHGLVNSYEALKDLE</sequence>
<dbReference type="InterPro" id="IPR036852">
    <property type="entry name" value="Peptidase_S8/S53_dom_sf"/>
</dbReference>
<evidence type="ECO:0000256" key="3">
    <source>
        <dbReference type="ARBA" id="ARBA00022801"/>
    </source>
</evidence>
<dbReference type="InterPro" id="IPR023827">
    <property type="entry name" value="Peptidase_S8_Asp-AS"/>
</dbReference>
<dbReference type="InterPro" id="IPR000209">
    <property type="entry name" value="Peptidase_S8/S53_dom"/>
</dbReference>
<dbReference type="Pfam" id="PF00082">
    <property type="entry name" value="Peptidase_S8"/>
    <property type="match status" value="1"/>
</dbReference>
<dbReference type="AlphaFoldDB" id="B2A2E3"/>
<dbReference type="PANTHER" id="PTHR43806">
    <property type="entry name" value="PEPTIDASE S8"/>
    <property type="match status" value="1"/>
</dbReference>
<dbReference type="PANTHER" id="PTHR43806:SF11">
    <property type="entry name" value="CEREVISIN-RELATED"/>
    <property type="match status" value="1"/>
</dbReference>
<keyword evidence="7" id="KW-0732">Signal</keyword>
<dbReference type="InterPro" id="IPR050131">
    <property type="entry name" value="Peptidase_S8_subtilisin-like"/>
</dbReference>
<gene>
    <name evidence="9" type="ordered locus">Nther_2695</name>
</gene>
<evidence type="ECO:0000256" key="2">
    <source>
        <dbReference type="ARBA" id="ARBA00022670"/>
    </source>
</evidence>
<feature type="signal peptide" evidence="7">
    <location>
        <begin position="1"/>
        <end position="26"/>
    </location>
</feature>
<dbReference type="STRING" id="457570.Nther_2695"/>
<reference evidence="9 10" key="1">
    <citation type="submission" date="2008-04" db="EMBL/GenBank/DDBJ databases">
        <title>Complete sequence of chromosome of Natranaerobius thermophilus JW/NM-WN-LF.</title>
        <authorList>
            <consortium name="US DOE Joint Genome Institute"/>
            <person name="Copeland A."/>
            <person name="Lucas S."/>
            <person name="Lapidus A."/>
            <person name="Glavina del Rio T."/>
            <person name="Dalin E."/>
            <person name="Tice H."/>
            <person name="Bruce D."/>
            <person name="Goodwin L."/>
            <person name="Pitluck S."/>
            <person name="Chertkov O."/>
            <person name="Brettin T."/>
            <person name="Detter J.C."/>
            <person name="Han C."/>
            <person name="Kuske C.R."/>
            <person name="Schmutz J."/>
            <person name="Larimer F."/>
            <person name="Land M."/>
            <person name="Hauser L."/>
            <person name="Kyrpides N."/>
            <person name="Lykidis A."/>
            <person name="Mesbah N.M."/>
            <person name="Wiegel J."/>
        </authorList>
    </citation>
    <scope>NUCLEOTIDE SEQUENCE [LARGE SCALE GENOMIC DNA]</scope>
    <source>
        <strain evidence="10">ATCC BAA-1301 / DSM 18059 / JW/NM-WN-LF</strain>
    </source>
</reference>
<comment type="similarity">
    <text evidence="1 5 6">Belongs to the peptidase S8 family.</text>
</comment>
<dbReference type="InParanoid" id="B2A2E3"/>
<keyword evidence="4 5" id="KW-0720">Serine protease</keyword>
<evidence type="ECO:0000313" key="9">
    <source>
        <dbReference type="EMBL" id="ACB86249.1"/>
    </source>
</evidence>
<feature type="chain" id="PRO_5039245095" evidence="7">
    <location>
        <begin position="27"/>
        <end position="438"/>
    </location>
</feature>
<dbReference type="eggNOG" id="COG1404">
    <property type="taxonomic scope" value="Bacteria"/>
</dbReference>
<evidence type="ECO:0000256" key="4">
    <source>
        <dbReference type="ARBA" id="ARBA00022825"/>
    </source>
</evidence>
<dbReference type="RefSeq" id="WP_012449086.1">
    <property type="nucleotide sequence ID" value="NZ_CP144221.1"/>
</dbReference>
<feature type="active site" description="Charge relay system" evidence="5">
    <location>
        <position position="150"/>
    </location>
</feature>
<dbReference type="EMBL" id="CP001034">
    <property type="protein sequence ID" value="ACB86249.1"/>
    <property type="molecule type" value="Genomic_DNA"/>
</dbReference>
<name>B2A2E3_NATTJ</name>
<evidence type="ECO:0000256" key="7">
    <source>
        <dbReference type="SAM" id="SignalP"/>
    </source>
</evidence>
<evidence type="ECO:0000259" key="8">
    <source>
        <dbReference type="Pfam" id="PF00082"/>
    </source>
</evidence>
<dbReference type="HOGENOM" id="CLU_011263_15_6_9"/>
<dbReference type="SUPFAM" id="SSF52743">
    <property type="entry name" value="Subtilisin-like"/>
    <property type="match status" value="1"/>
</dbReference>
<protein>
    <submittedName>
        <fullName evidence="9">Peptidase S8 and S53 subtilisin kexin sedolisin</fullName>
    </submittedName>
</protein>
<dbReference type="Gene3D" id="3.40.50.200">
    <property type="entry name" value="Peptidase S8/S53 domain"/>
    <property type="match status" value="1"/>
</dbReference>
<reference evidence="9 10" key="2">
    <citation type="journal article" date="2011" name="J. Bacteriol.">
        <title>Complete genome sequence of the anaerobic, halophilic alkalithermophile Natranaerobius thermophilus JW/NM-WN-LF.</title>
        <authorList>
            <person name="Zhao B."/>
            <person name="Mesbah N.M."/>
            <person name="Dalin E."/>
            <person name="Goodwin L."/>
            <person name="Nolan M."/>
            <person name="Pitluck S."/>
            <person name="Chertkov O."/>
            <person name="Brettin T.S."/>
            <person name="Han J."/>
            <person name="Larimer F.W."/>
            <person name="Land M.L."/>
            <person name="Hauser L."/>
            <person name="Kyrpides N."/>
            <person name="Wiegel J."/>
        </authorList>
    </citation>
    <scope>NUCLEOTIDE SEQUENCE [LARGE SCALE GENOMIC DNA]</scope>
    <source>
        <strain evidence="10">ATCC BAA-1301 / DSM 18059 / JW/NM-WN-LF</strain>
    </source>
</reference>
<dbReference type="PROSITE" id="PS00137">
    <property type="entry name" value="SUBTILASE_HIS"/>
    <property type="match status" value="1"/>
</dbReference>
<evidence type="ECO:0000313" key="10">
    <source>
        <dbReference type="Proteomes" id="UP000001683"/>
    </source>
</evidence>
<dbReference type="KEGG" id="nth:Nther_2695"/>
<organism evidence="9 10">
    <name type="scientific">Natranaerobius thermophilus (strain ATCC BAA-1301 / DSM 18059 / JW/NM-WN-LF)</name>
    <dbReference type="NCBI Taxonomy" id="457570"/>
    <lineage>
        <taxon>Bacteria</taxon>
        <taxon>Bacillati</taxon>
        <taxon>Bacillota</taxon>
        <taxon>Clostridia</taxon>
        <taxon>Natranaerobiales</taxon>
        <taxon>Natranaerobiaceae</taxon>
        <taxon>Natranaerobius</taxon>
    </lineage>
</organism>